<dbReference type="RefSeq" id="WP_004646454.1">
    <property type="nucleotide sequence ID" value="NZ_KI530561.1"/>
</dbReference>
<keyword evidence="2" id="KW-1185">Reference proteome</keyword>
<reference evidence="1 2" key="1">
    <citation type="submission" date="2013-10" db="EMBL/GenBank/DDBJ databases">
        <title>The Genome Sequence of Acinetobacter lwoffii NIPH 512.</title>
        <authorList>
            <consortium name="The Broad Institute Genomics Platform"/>
            <consortium name="The Broad Institute Genome Sequencing Center for Infectious Disease"/>
            <person name="Cerqueira G."/>
            <person name="Feldgarden M."/>
            <person name="Courvalin P."/>
            <person name="Grillot-Courvalin C."/>
            <person name="Clermont D."/>
            <person name="Rocha E."/>
            <person name="Yoon E.-J."/>
            <person name="Nemec A."/>
            <person name="Young S.K."/>
            <person name="Zeng Q."/>
            <person name="Gargeya S."/>
            <person name="Fitzgerald M."/>
            <person name="Abouelleil A."/>
            <person name="Alvarado L."/>
            <person name="Berlin A.M."/>
            <person name="Chapman S.B."/>
            <person name="Gainer-Dewar J."/>
            <person name="Goldberg J."/>
            <person name="Gnerre S."/>
            <person name="Griggs A."/>
            <person name="Gujja S."/>
            <person name="Hansen M."/>
            <person name="Howarth C."/>
            <person name="Imamovic A."/>
            <person name="Ireland A."/>
            <person name="Larimer J."/>
            <person name="McCowan C."/>
            <person name="Murphy C."/>
            <person name="Pearson M."/>
            <person name="Poon T.W."/>
            <person name="Priest M."/>
            <person name="Roberts A."/>
            <person name="Saif S."/>
            <person name="Shea T."/>
            <person name="Sykes S."/>
            <person name="Wortman J."/>
            <person name="Nusbaum C."/>
            <person name="Birren B."/>
        </authorList>
    </citation>
    <scope>NUCLEOTIDE SEQUENCE [LARGE SCALE GENOMIC DNA]</scope>
    <source>
        <strain evidence="1 2">NIPH 512</strain>
    </source>
</reference>
<dbReference type="Proteomes" id="UP000018465">
    <property type="component" value="Unassembled WGS sequence"/>
</dbReference>
<gene>
    <name evidence="1" type="ORF">P800_00452</name>
</gene>
<evidence type="ECO:0000313" key="2">
    <source>
        <dbReference type="Proteomes" id="UP000018465"/>
    </source>
</evidence>
<comment type="caution">
    <text evidence="1">The sequence shown here is derived from an EMBL/GenBank/DDBJ whole genome shotgun (WGS) entry which is preliminary data.</text>
</comment>
<dbReference type="EMBL" id="AYHO01000002">
    <property type="protein sequence ID" value="ESJ95638.1"/>
    <property type="molecule type" value="Genomic_DNA"/>
</dbReference>
<protein>
    <submittedName>
        <fullName evidence="1">Uncharacterized protein</fullName>
    </submittedName>
</protein>
<proteinExistence type="predicted"/>
<organism evidence="1 2">
    <name type="scientific">Acinetobacter lwoffii NCTC 5866 = CIP 64.10 = NIPH 512</name>
    <dbReference type="NCBI Taxonomy" id="981327"/>
    <lineage>
        <taxon>Bacteria</taxon>
        <taxon>Pseudomonadati</taxon>
        <taxon>Pseudomonadota</taxon>
        <taxon>Gammaproteobacteria</taxon>
        <taxon>Moraxellales</taxon>
        <taxon>Moraxellaceae</taxon>
        <taxon>Acinetobacter</taxon>
    </lineage>
</organism>
<accession>A0ABN0PYT5</accession>
<sequence>MAKPDLISLQGEFFAALITNDVAGPYLTMGNTPSMQIAISSETTDHYTAKDGTRAKDAILRKATGVTLSGTLEEVKKQNKDIIFSGETLTTTVTPIASQSLGTVRAGEMINLGHRNLSEVTFKSGSTTIEASTYTLDSVFGTVEFNEAPAEPVSWSGSAGIVERTALATHMGREYALLFKGVDTYSGDKLSVELWRVQFSPETEFDLINEDFASFDVEGECLADSSKASDPQAGPFGCIDRFKVSS</sequence>
<name>A0ABN0PYT5_ACILW</name>
<dbReference type="PIRSF" id="PIRSF028589">
    <property type="entry name" value="UCP028589"/>
    <property type="match status" value="1"/>
</dbReference>
<dbReference type="InterPro" id="IPR016893">
    <property type="entry name" value="UCP028589"/>
</dbReference>
<evidence type="ECO:0000313" key="1">
    <source>
        <dbReference type="EMBL" id="ESJ95638.1"/>
    </source>
</evidence>